<dbReference type="OrthoDB" id="191651at2759"/>
<evidence type="ECO:0000256" key="1">
    <source>
        <dbReference type="SAM" id="MobiDB-lite"/>
    </source>
</evidence>
<feature type="region of interest" description="Disordered" evidence="1">
    <location>
        <begin position="150"/>
        <end position="279"/>
    </location>
</feature>
<proteinExistence type="predicted"/>
<feature type="region of interest" description="Disordered" evidence="1">
    <location>
        <begin position="98"/>
        <end position="131"/>
    </location>
</feature>
<keyword evidence="3" id="KW-1185">Reference proteome</keyword>
<feature type="compositionally biased region" description="Basic and acidic residues" evidence="1">
    <location>
        <begin position="240"/>
        <end position="254"/>
    </location>
</feature>
<reference evidence="3" key="1">
    <citation type="journal article" date="2018" name="Nat. Microbiol.">
        <title>Leveraging single-cell genomics to expand the fungal tree of life.</title>
        <authorList>
            <person name="Ahrendt S.R."/>
            <person name="Quandt C.A."/>
            <person name="Ciobanu D."/>
            <person name="Clum A."/>
            <person name="Salamov A."/>
            <person name="Andreopoulos B."/>
            <person name="Cheng J.F."/>
            <person name="Woyke T."/>
            <person name="Pelin A."/>
            <person name="Henrissat B."/>
            <person name="Reynolds N.K."/>
            <person name="Benny G.L."/>
            <person name="Smith M.E."/>
            <person name="James T.Y."/>
            <person name="Grigoriev I.V."/>
        </authorList>
    </citation>
    <scope>NUCLEOTIDE SEQUENCE [LARGE SCALE GENOMIC DNA]</scope>
    <source>
        <strain evidence="3">RSA 1356</strain>
    </source>
</reference>
<dbReference type="Proteomes" id="UP000271241">
    <property type="component" value="Unassembled WGS sequence"/>
</dbReference>
<gene>
    <name evidence="2" type="ORF">THASP1DRAFT_21908</name>
</gene>
<feature type="compositionally biased region" description="Acidic residues" evidence="1">
    <location>
        <begin position="206"/>
        <end position="220"/>
    </location>
</feature>
<feature type="compositionally biased region" description="Basic and acidic residues" evidence="1">
    <location>
        <begin position="177"/>
        <end position="191"/>
    </location>
</feature>
<name>A0A4V1IXA3_9FUNG</name>
<accession>A0A4V1IXA3</accession>
<dbReference type="AlphaFoldDB" id="A0A4V1IXA3"/>
<evidence type="ECO:0000313" key="3">
    <source>
        <dbReference type="Proteomes" id="UP000271241"/>
    </source>
</evidence>
<protein>
    <submittedName>
        <fullName evidence="2">Uncharacterized protein</fullName>
    </submittedName>
</protein>
<dbReference type="EMBL" id="KZ992456">
    <property type="protein sequence ID" value="RKP10359.1"/>
    <property type="molecule type" value="Genomic_DNA"/>
</dbReference>
<dbReference type="STRING" id="78915.A0A4V1IXA3"/>
<organism evidence="2 3">
    <name type="scientific">Thamnocephalis sphaerospora</name>
    <dbReference type="NCBI Taxonomy" id="78915"/>
    <lineage>
        <taxon>Eukaryota</taxon>
        <taxon>Fungi</taxon>
        <taxon>Fungi incertae sedis</taxon>
        <taxon>Zoopagomycota</taxon>
        <taxon>Zoopagomycotina</taxon>
        <taxon>Zoopagomycetes</taxon>
        <taxon>Zoopagales</taxon>
        <taxon>Sigmoideomycetaceae</taxon>
        <taxon>Thamnocephalis</taxon>
    </lineage>
</organism>
<evidence type="ECO:0000313" key="2">
    <source>
        <dbReference type="EMBL" id="RKP10359.1"/>
    </source>
</evidence>
<feature type="compositionally biased region" description="Low complexity" evidence="1">
    <location>
        <begin position="103"/>
        <end position="112"/>
    </location>
</feature>
<sequence>MVAQTTVKTVVDSVRVVPHLRRQTSGRVGLNQNGSRHQKGGQIEADVSVHAMTEYWKSQGRYWCNYCKIFVADNKIAALKQYAGDLARVGGLPAPPAKGVNTSGAGSSSSSSNVPLSGQTRKRAVSPARPVAKMTRVVVSAEEAAVPAPLPEGAEIGAPGPWMPVEPARPSSSSSSSRERRLAQPRGERGEATIGSSAANDAVLGAEEDENEEGVSEDPEDLRNFRLVAKEYPAGAVSTTHDDAASDNDSKADAESTVFKKRKTAAGGGRGRPRNIRRK</sequence>